<evidence type="ECO:0000259" key="3">
    <source>
        <dbReference type="Pfam" id="PF11716"/>
    </source>
</evidence>
<gene>
    <name evidence="4" type="ORF">FDO65_09600</name>
</gene>
<evidence type="ECO:0000313" key="4">
    <source>
        <dbReference type="EMBL" id="TKV61776.1"/>
    </source>
</evidence>
<evidence type="ECO:0000259" key="2">
    <source>
        <dbReference type="Pfam" id="PF07398"/>
    </source>
</evidence>
<dbReference type="InterPro" id="IPR010872">
    <property type="entry name" value="MDMPI_C-term_domain"/>
</dbReference>
<dbReference type="Gene3D" id="3.30.1050.20">
    <property type="match status" value="1"/>
</dbReference>
<feature type="region of interest" description="Disordered" evidence="1">
    <location>
        <begin position="227"/>
        <end position="247"/>
    </location>
</feature>
<protein>
    <submittedName>
        <fullName evidence="4">Maleylpyruvate isomerase family mycothiol-dependent enzyme</fullName>
    </submittedName>
</protein>
<feature type="compositionally biased region" description="Pro residues" evidence="1">
    <location>
        <begin position="238"/>
        <end position="247"/>
    </location>
</feature>
<proteinExistence type="predicted"/>
<evidence type="ECO:0000256" key="1">
    <source>
        <dbReference type="SAM" id="MobiDB-lite"/>
    </source>
</evidence>
<dbReference type="GO" id="GO:0016853">
    <property type="term" value="F:isomerase activity"/>
    <property type="evidence" value="ECO:0007669"/>
    <property type="project" value="UniProtKB-KW"/>
</dbReference>
<feature type="domain" description="MDMPI C-terminal" evidence="2">
    <location>
        <begin position="164"/>
        <end position="243"/>
    </location>
</feature>
<dbReference type="AlphaFoldDB" id="A0A4U6QNX4"/>
<dbReference type="OrthoDB" id="5118203at2"/>
<keyword evidence="5" id="KW-1185">Reference proteome</keyword>
<evidence type="ECO:0000313" key="5">
    <source>
        <dbReference type="Proteomes" id="UP000306985"/>
    </source>
</evidence>
<dbReference type="Proteomes" id="UP000306985">
    <property type="component" value="Unassembled WGS sequence"/>
</dbReference>
<dbReference type="GO" id="GO:0046872">
    <property type="term" value="F:metal ion binding"/>
    <property type="evidence" value="ECO:0007669"/>
    <property type="project" value="InterPro"/>
</dbReference>
<keyword evidence="4" id="KW-0413">Isomerase</keyword>
<dbReference type="SUPFAM" id="SSF55718">
    <property type="entry name" value="SCP-like"/>
    <property type="match status" value="1"/>
</dbReference>
<dbReference type="Pfam" id="PF07398">
    <property type="entry name" value="MDMPI_C"/>
    <property type="match status" value="1"/>
</dbReference>
<organism evidence="4 5">
    <name type="scientific">Nakamurella flava</name>
    <dbReference type="NCBI Taxonomy" id="2576308"/>
    <lineage>
        <taxon>Bacteria</taxon>
        <taxon>Bacillati</taxon>
        <taxon>Actinomycetota</taxon>
        <taxon>Actinomycetes</taxon>
        <taxon>Nakamurellales</taxon>
        <taxon>Nakamurellaceae</taxon>
        <taxon>Nakamurella</taxon>
    </lineage>
</organism>
<sequence length="247" mass="26433">MPARHDQVTDPAVADALLIARRGTAYFARQLAALSDEDFAAPSLVPGWSRAHIAAHVGYNARALTRLVEWARTGIETPMYAGPAERNLEIEQGATLKPIALRHLVTHAAVHLTVEWRDLPADAWTRIVRTAQGRSVPVSETAWMRSREVWIHAVDLDNGGAFGDFPAPVVDGLLRDITGLWRTRGVGAGLVLRPTDRDAAITITDAGDGAGTVITGTAADLARWASGRGGAGVRTPDGPVPSPPRWL</sequence>
<dbReference type="InterPro" id="IPR017517">
    <property type="entry name" value="Maleyloyr_isom"/>
</dbReference>
<reference evidence="4 5" key="1">
    <citation type="submission" date="2019-05" db="EMBL/GenBank/DDBJ databases">
        <title>Nakamurella sp. N5BH11, whole genome shotgun sequence.</title>
        <authorList>
            <person name="Tuo L."/>
        </authorList>
    </citation>
    <scope>NUCLEOTIDE SEQUENCE [LARGE SCALE GENOMIC DNA]</scope>
    <source>
        <strain evidence="4 5">N5BH11</strain>
    </source>
</reference>
<dbReference type="InterPro" id="IPR036527">
    <property type="entry name" value="SCP2_sterol-bd_dom_sf"/>
</dbReference>
<dbReference type="Gene3D" id="1.20.120.450">
    <property type="entry name" value="dinb family like domain"/>
    <property type="match status" value="1"/>
</dbReference>
<name>A0A4U6QNX4_9ACTN</name>
<dbReference type="SUPFAM" id="SSF109854">
    <property type="entry name" value="DinB/YfiT-like putative metalloenzymes"/>
    <property type="match status" value="1"/>
</dbReference>
<dbReference type="InterPro" id="IPR034660">
    <property type="entry name" value="DinB/YfiT-like"/>
</dbReference>
<dbReference type="InterPro" id="IPR024344">
    <property type="entry name" value="MDMPI_metal-binding"/>
</dbReference>
<dbReference type="Pfam" id="PF11716">
    <property type="entry name" value="MDMPI_N"/>
    <property type="match status" value="1"/>
</dbReference>
<keyword evidence="4" id="KW-0670">Pyruvate</keyword>
<dbReference type="NCBIfam" id="TIGR03083">
    <property type="entry name" value="maleylpyruvate isomerase family mycothiol-dependent enzyme"/>
    <property type="match status" value="1"/>
</dbReference>
<dbReference type="EMBL" id="SZZH01000001">
    <property type="protein sequence ID" value="TKV61776.1"/>
    <property type="molecule type" value="Genomic_DNA"/>
</dbReference>
<feature type="domain" description="Mycothiol-dependent maleylpyruvate isomerase metal-binding" evidence="3">
    <location>
        <begin position="21"/>
        <end position="156"/>
    </location>
</feature>
<comment type="caution">
    <text evidence="4">The sequence shown here is derived from an EMBL/GenBank/DDBJ whole genome shotgun (WGS) entry which is preliminary data.</text>
</comment>
<accession>A0A4U6QNX4</accession>